<dbReference type="AlphaFoldDB" id="A0A9D0ZUT0"/>
<evidence type="ECO:0000313" key="3">
    <source>
        <dbReference type="Proteomes" id="UP000886886"/>
    </source>
</evidence>
<reference evidence="2" key="2">
    <citation type="journal article" date="2021" name="PeerJ">
        <title>Extensive microbial diversity within the chicken gut microbiome revealed by metagenomics and culture.</title>
        <authorList>
            <person name="Gilroy R."/>
            <person name="Ravi A."/>
            <person name="Getino M."/>
            <person name="Pursley I."/>
            <person name="Horton D.L."/>
            <person name="Alikhan N.F."/>
            <person name="Baker D."/>
            <person name="Gharbi K."/>
            <person name="Hall N."/>
            <person name="Watson M."/>
            <person name="Adriaenssens E.M."/>
            <person name="Foster-Nyarko E."/>
            <person name="Jarju S."/>
            <person name="Secka A."/>
            <person name="Antonio M."/>
            <person name="Oren A."/>
            <person name="Chaudhuri R.R."/>
            <person name="La Ragione R."/>
            <person name="Hildebrand F."/>
            <person name="Pallen M.J."/>
        </authorList>
    </citation>
    <scope>NUCLEOTIDE SEQUENCE</scope>
    <source>
        <strain evidence="2">ChiSjej3B21-11622</strain>
    </source>
</reference>
<accession>A0A9D0ZUT0</accession>
<dbReference type="Pfam" id="PF19601">
    <property type="entry name" value="DUF6106"/>
    <property type="match status" value="1"/>
</dbReference>
<sequence>MSDLYIELLVKKKRTATDTILKTLLIALTVIAFLAGLLITPLALIVFVGLLVLDYFKLPGFDLEYEYLYVNGELDIDKIMSKQKRKRVGSFDMKNVEMVAPVKSHELDYYRNGKVKVVDYSSGEENANVYAMLVKDDKEQKMVLFEPNQAILDDMRRIAPRAVKLY</sequence>
<evidence type="ECO:0000256" key="1">
    <source>
        <dbReference type="SAM" id="Phobius"/>
    </source>
</evidence>
<gene>
    <name evidence="2" type="ORF">IAB26_01530</name>
</gene>
<keyword evidence="1" id="KW-0472">Membrane</keyword>
<feature type="transmembrane region" description="Helical" evidence="1">
    <location>
        <begin position="20"/>
        <end position="53"/>
    </location>
</feature>
<dbReference type="InterPro" id="IPR046088">
    <property type="entry name" value="DUF6106"/>
</dbReference>
<evidence type="ECO:0000313" key="2">
    <source>
        <dbReference type="EMBL" id="HIQ95220.1"/>
    </source>
</evidence>
<name>A0A9D0ZUT0_9FIRM</name>
<organism evidence="2 3">
    <name type="scientific">Candidatus Limivivens merdigallinarum</name>
    <dbReference type="NCBI Taxonomy" id="2840859"/>
    <lineage>
        <taxon>Bacteria</taxon>
        <taxon>Bacillati</taxon>
        <taxon>Bacillota</taxon>
        <taxon>Clostridia</taxon>
        <taxon>Lachnospirales</taxon>
        <taxon>Lachnospiraceae</taxon>
        <taxon>Lachnospiraceae incertae sedis</taxon>
        <taxon>Candidatus Limivivens</taxon>
    </lineage>
</organism>
<keyword evidence="1" id="KW-0812">Transmembrane</keyword>
<dbReference type="Proteomes" id="UP000886886">
    <property type="component" value="Unassembled WGS sequence"/>
</dbReference>
<dbReference type="EMBL" id="DVFT01000019">
    <property type="protein sequence ID" value="HIQ95220.1"/>
    <property type="molecule type" value="Genomic_DNA"/>
</dbReference>
<reference evidence="2" key="1">
    <citation type="submission" date="2020-10" db="EMBL/GenBank/DDBJ databases">
        <authorList>
            <person name="Gilroy R."/>
        </authorList>
    </citation>
    <scope>NUCLEOTIDE SEQUENCE</scope>
    <source>
        <strain evidence="2">ChiSjej3B21-11622</strain>
    </source>
</reference>
<keyword evidence="1" id="KW-1133">Transmembrane helix</keyword>
<protein>
    <submittedName>
        <fullName evidence="2">Uncharacterized protein</fullName>
    </submittedName>
</protein>
<comment type="caution">
    <text evidence="2">The sequence shown here is derived from an EMBL/GenBank/DDBJ whole genome shotgun (WGS) entry which is preliminary data.</text>
</comment>
<proteinExistence type="predicted"/>